<dbReference type="InterPro" id="IPR050204">
    <property type="entry name" value="AraC_XylS_family_regulators"/>
</dbReference>
<sequence length="343" mass="38019">MTANDIFISTAMVERKDRTDFWRAAAGPVFEPSPIPDEWNSPLEGILRARPLGSLVVGSTTFNGQKFNRDRRSIVQGGLDYYFVQIATSGGMRGDFNGVNVKADVGDILIADLTQTLRSQTEAGHRDSVLISRKPLEKAVGFRNLHGVVLKAEQPMTQYLVTCLGGLYALSPSLSDAQAAAVEEAVIGLLAAALRGEESDKNDDFSSPLGLVLRQRVLEFMSQNIHMPEMSLELIQRRFKVSRSHLYRAFAADGGVAKVLRDMRLDAAFLELTRTDRSSRFISEIAFRYGFSSSNQFLRGFRARFGVTPSEARQAKLIFPSGMRPNPDLMAHFVDVRNQAVKL</sequence>
<dbReference type="RefSeq" id="WP_121987328.1">
    <property type="nucleotide sequence ID" value="NZ_CP099968.1"/>
</dbReference>
<evidence type="ECO:0000313" key="6">
    <source>
        <dbReference type="Proteomes" id="UP001058739"/>
    </source>
</evidence>
<dbReference type="PROSITE" id="PS01124">
    <property type="entry name" value="HTH_ARAC_FAMILY_2"/>
    <property type="match status" value="1"/>
</dbReference>
<dbReference type="InterPro" id="IPR018060">
    <property type="entry name" value="HTH_AraC"/>
</dbReference>
<dbReference type="SMART" id="SM00342">
    <property type="entry name" value="HTH_ARAC"/>
    <property type="match status" value="1"/>
</dbReference>
<evidence type="ECO:0000259" key="4">
    <source>
        <dbReference type="PROSITE" id="PS01124"/>
    </source>
</evidence>
<dbReference type="PANTHER" id="PTHR46796:SF6">
    <property type="entry name" value="ARAC SUBFAMILY"/>
    <property type="match status" value="1"/>
</dbReference>
<dbReference type="InterPro" id="IPR020449">
    <property type="entry name" value="Tscrpt_reg_AraC-type_HTH"/>
</dbReference>
<proteinExistence type="predicted"/>
<keyword evidence="1" id="KW-0805">Transcription regulation</keyword>
<keyword evidence="2" id="KW-0238">DNA-binding</keyword>
<gene>
    <name evidence="5" type="ORF">NIK97_13085</name>
</gene>
<dbReference type="Pfam" id="PF14525">
    <property type="entry name" value="AraC_binding_2"/>
    <property type="match status" value="1"/>
</dbReference>
<evidence type="ECO:0000313" key="5">
    <source>
        <dbReference type="EMBL" id="UWL62471.1"/>
    </source>
</evidence>
<dbReference type="PRINTS" id="PR00032">
    <property type="entry name" value="HTHARAC"/>
</dbReference>
<dbReference type="InterPro" id="IPR009057">
    <property type="entry name" value="Homeodomain-like_sf"/>
</dbReference>
<dbReference type="InterPro" id="IPR035418">
    <property type="entry name" value="AraC-bd_2"/>
</dbReference>
<evidence type="ECO:0000256" key="1">
    <source>
        <dbReference type="ARBA" id="ARBA00023015"/>
    </source>
</evidence>
<organism evidence="5 6">
    <name type="scientific">Brucella pseudintermedia</name>
    <dbReference type="NCBI Taxonomy" id="370111"/>
    <lineage>
        <taxon>Bacteria</taxon>
        <taxon>Pseudomonadati</taxon>
        <taxon>Pseudomonadota</taxon>
        <taxon>Alphaproteobacteria</taxon>
        <taxon>Hyphomicrobiales</taxon>
        <taxon>Brucellaceae</taxon>
        <taxon>Brucella/Ochrobactrum group</taxon>
        <taxon>Brucella</taxon>
    </lineage>
</organism>
<protein>
    <submittedName>
        <fullName evidence="5">Helix-turn-helix domain-containing protein</fullName>
    </submittedName>
</protein>
<evidence type="ECO:0000256" key="3">
    <source>
        <dbReference type="ARBA" id="ARBA00023163"/>
    </source>
</evidence>
<feature type="domain" description="HTH araC/xylS-type" evidence="4">
    <location>
        <begin position="215"/>
        <end position="315"/>
    </location>
</feature>
<dbReference type="Gene3D" id="1.10.10.60">
    <property type="entry name" value="Homeodomain-like"/>
    <property type="match status" value="1"/>
</dbReference>
<dbReference type="Proteomes" id="UP001058739">
    <property type="component" value="Chromosome 02"/>
</dbReference>
<keyword evidence="6" id="KW-1185">Reference proteome</keyword>
<reference evidence="5" key="1">
    <citation type="submission" date="2022-06" db="EMBL/GenBank/DDBJ databases">
        <title>Complete Genome Sequence of Deoxynivalenol-bioadsorption Ochrobactrum pseudintermedium ASAG-D25.</title>
        <authorList>
            <person name="Wang N."/>
        </authorList>
    </citation>
    <scope>NUCLEOTIDE SEQUENCE</scope>
    <source>
        <strain evidence="5">ASAG-D25</strain>
    </source>
</reference>
<accession>A0ABY5UGI2</accession>
<dbReference type="Pfam" id="PF12833">
    <property type="entry name" value="HTH_18"/>
    <property type="match status" value="1"/>
</dbReference>
<dbReference type="PANTHER" id="PTHR46796">
    <property type="entry name" value="HTH-TYPE TRANSCRIPTIONAL ACTIVATOR RHAS-RELATED"/>
    <property type="match status" value="1"/>
</dbReference>
<dbReference type="SUPFAM" id="SSF46689">
    <property type="entry name" value="Homeodomain-like"/>
    <property type="match status" value="1"/>
</dbReference>
<name>A0ABY5UGI2_9HYPH</name>
<keyword evidence="3" id="KW-0804">Transcription</keyword>
<evidence type="ECO:0000256" key="2">
    <source>
        <dbReference type="ARBA" id="ARBA00023125"/>
    </source>
</evidence>
<dbReference type="EMBL" id="CP099968">
    <property type="protein sequence ID" value="UWL62471.1"/>
    <property type="molecule type" value="Genomic_DNA"/>
</dbReference>